<proteinExistence type="predicted"/>
<protein>
    <submittedName>
        <fullName evidence="1">Uncharacterized protein</fullName>
    </submittedName>
</protein>
<gene>
    <name evidence="1" type="ORF">DC28_02760</name>
</gene>
<evidence type="ECO:0000313" key="2">
    <source>
        <dbReference type="Proteomes" id="UP000029692"/>
    </source>
</evidence>
<dbReference type="EMBL" id="JNUP01000023">
    <property type="protein sequence ID" value="KGE73588.1"/>
    <property type="molecule type" value="Genomic_DNA"/>
</dbReference>
<organism evidence="1 2">
    <name type="scientific">Spirochaeta lutea</name>
    <dbReference type="NCBI Taxonomy" id="1480694"/>
    <lineage>
        <taxon>Bacteria</taxon>
        <taxon>Pseudomonadati</taxon>
        <taxon>Spirochaetota</taxon>
        <taxon>Spirochaetia</taxon>
        <taxon>Spirochaetales</taxon>
        <taxon>Spirochaetaceae</taxon>
        <taxon>Spirochaeta</taxon>
    </lineage>
</organism>
<dbReference type="OrthoDB" id="370363at2"/>
<dbReference type="RefSeq" id="WP_037545491.1">
    <property type="nucleotide sequence ID" value="NZ_JNUP01000023.1"/>
</dbReference>
<evidence type="ECO:0000313" key="1">
    <source>
        <dbReference type="EMBL" id="KGE73588.1"/>
    </source>
</evidence>
<reference evidence="1 2" key="1">
    <citation type="submission" date="2014-05" db="EMBL/GenBank/DDBJ databases">
        <title>De novo Genome Sequence of Spirocheata sp.</title>
        <authorList>
            <person name="Shivani Y."/>
            <person name="Subhash Y."/>
            <person name="Tushar L."/>
            <person name="Sasikala C."/>
            <person name="Ramana C.V."/>
        </authorList>
    </citation>
    <scope>NUCLEOTIDE SEQUENCE [LARGE SCALE GENOMIC DNA]</scope>
    <source>
        <strain evidence="1 2">JC230</strain>
    </source>
</reference>
<comment type="caution">
    <text evidence="1">The sequence shown here is derived from an EMBL/GenBank/DDBJ whole genome shotgun (WGS) entry which is preliminary data.</text>
</comment>
<keyword evidence="2" id="KW-1185">Reference proteome</keyword>
<dbReference type="Proteomes" id="UP000029692">
    <property type="component" value="Unassembled WGS sequence"/>
</dbReference>
<dbReference type="AlphaFoldDB" id="A0A098R1N4"/>
<name>A0A098R1N4_9SPIO</name>
<accession>A0A098R1N4</accession>
<sequence>MRRSCIHALAYIVLCSGAVFGGIPQELNRVTVANETGMAIRHLYSSPADSDLWGPDLITGLDTLDYGEMRSFFVHYSSACARFSFLAEDISGGMYLVEDVQICNGDESLVMVSQADGVDDRGALWAGASVVRVVLTNSVIRELWYLFFSPRESKMWGVDILDDISTLPVGASRVYYLLVPEAGGEYDILGFDEVDRAVVKRVEITPDQETVYLELSEDDIH</sequence>